<evidence type="ECO:0008006" key="3">
    <source>
        <dbReference type="Google" id="ProtNLM"/>
    </source>
</evidence>
<sequence length="282" mass="32042">MFTCNPTDFNSRININKLEKLGRFGWYRNLVGYYKKQTQRNDMLDLEANDINVFASSVDIPKAISTVNSQAVWCGLNLQPHLISSILLHAKSTLCVDPKLDGIAFYSHQYETVSKKQIYRGLVTNTHKCDSISAIAYNRISLRLATKFLGYKPTKITSHLTWSFPTSPTDSNVNRDYAPTNWHYDVVGCESLTLNFYITDVRGNNSGPHEYIEKSHGNYTPQTLLFSNNIITADKIEKYFSSSNKIMLFGNAGFGFIENPTCIHRVKPPTTSSRLILQIRYS</sequence>
<organism evidence="1 2">
    <name type="scientific">Dulcicalothrix desertica PCC 7102</name>
    <dbReference type="NCBI Taxonomy" id="232991"/>
    <lineage>
        <taxon>Bacteria</taxon>
        <taxon>Bacillati</taxon>
        <taxon>Cyanobacteriota</taxon>
        <taxon>Cyanophyceae</taxon>
        <taxon>Nostocales</taxon>
        <taxon>Calotrichaceae</taxon>
        <taxon>Dulcicalothrix</taxon>
    </lineage>
</organism>
<dbReference type="OrthoDB" id="324927at2"/>
<dbReference type="RefSeq" id="WP_127085331.1">
    <property type="nucleotide sequence ID" value="NZ_RSCL01000022.1"/>
</dbReference>
<reference evidence="1" key="2">
    <citation type="journal article" date="2019" name="Genome Biol. Evol.">
        <title>Day and night: Metabolic profiles and evolutionary relationships of six axenic non-marine cyanobacteria.</title>
        <authorList>
            <person name="Will S.E."/>
            <person name="Henke P."/>
            <person name="Boedeker C."/>
            <person name="Huang S."/>
            <person name="Brinkmann H."/>
            <person name="Rohde M."/>
            <person name="Jarek M."/>
            <person name="Friedl T."/>
            <person name="Seufert S."/>
            <person name="Schumacher M."/>
            <person name="Overmann J."/>
            <person name="Neumann-Schaal M."/>
            <person name="Petersen J."/>
        </authorList>
    </citation>
    <scope>NUCLEOTIDE SEQUENCE [LARGE SCALE GENOMIC DNA]</scope>
    <source>
        <strain evidence="1">PCC 7102</strain>
    </source>
</reference>
<gene>
    <name evidence="1" type="ORF">DSM106972_072140</name>
</gene>
<keyword evidence="2" id="KW-1185">Reference proteome</keyword>
<comment type="caution">
    <text evidence="1">The sequence shown here is derived from an EMBL/GenBank/DDBJ whole genome shotgun (WGS) entry which is preliminary data.</text>
</comment>
<name>A0A3S1C5Y5_9CYAN</name>
<accession>A0A3S1C5Y5</accession>
<dbReference type="AlphaFoldDB" id="A0A3S1C5Y5"/>
<dbReference type="EMBL" id="RSCL01000022">
    <property type="protein sequence ID" value="RUT00805.1"/>
    <property type="molecule type" value="Genomic_DNA"/>
</dbReference>
<proteinExistence type="predicted"/>
<evidence type="ECO:0000313" key="2">
    <source>
        <dbReference type="Proteomes" id="UP000271624"/>
    </source>
</evidence>
<evidence type="ECO:0000313" key="1">
    <source>
        <dbReference type="EMBL" id="RUT00805.1"/>
    </source>
</evidence>
<protein>
    <recommendedName>
        <fullName evidence="3">Fe2OG dioxygenase domain-containing protein</fullName>
    </recommendedName>
</protein>
<dbReference type="SUPFAM" id="SSF51197">
    <property type="entry name" value="Clavaminate synthase-like"/>
    <property type="match status" value="1"/>
</dbReference>
<reference evidence="1" key="1">
    <citation type="submission" date="2018-12" db="EMBL/GenBank/DDBJ databases">
        <authorList>
            <person name="Will S."/>
            <person name="Neumann-Schaal M."/>
            <person name="Henke P."/>
        </authorList>
    </citation>
    <scope>NUCLEOTIDE SEQUENCE</scope>
    <source>
        <strain evidence="1">PCC 7102</strain>
    </source>
</reference>
<dbReference type="Proteomes" id="UP000271624">
    <property type="component" value="Unassembled WGS sequence"/>
</dbReference>